<keyword evidence="8" id="KW-0406">Ion transport</keyword>
<accession>A0A238IY10</accession>
<dbReference type="Proteomes" id="UP000201838">
    <property type="component" value="Unassembled WGS sequence"/>
</dbReference>
<reference evidence="10 11" key="1">
    <citation type="submission" date="2017-05" db="EMBL/GenBank/DDBJ databases">
        <authorList>
            <person name="Song R."/>
            <person name="Chenine A.L."/>
            <person name="Ruprecht R.M."/>
        </authorList>
    </citation>
    <scope>NUCLEOTIDE SEQUENCE [LARGE SCALE GENOMIC DNA]</scope>
    <source>
        <strain evidence="10 11">CECT 8489</strain>
    </source>
</reference>
<comment type="similarity">
    <text evidence="2 8">Belongs to the CPA3 antiporters (TC 2.A.63) subunit F family.</text>
</comment>
<evidence type="ECO:0000313" key="11">
    <source>
        <dbReference type="Proteomes" id="UP000201838"/>
    </source>
</evidence>
<dbReference type="NCBIfam" id="NF004812">
    <property type="entry name" value="PRK06161.1"/>
    <property type="match status" value="1"/>
</dbReference>
<dbReference type="PIRSF" id="PIRSF028784">
    <property type="entry name" value="MrpF"/>
    <property type="match status" value="1"/>
</dbReference>
<name>A0A238IY10_9RHOB</name>
<keyword evidence="11" id="KW-1185">Reference proteome</keyword>
<keyword evidence="6 9" id="KW-1133">Transmembrane helix</keyword>
<keyword evidence="3 8" id="KW-0813">Transport</keyword>
<comment type="subcellular location">
    <subcellularLocation>
        <location evidence="1 8">Cell membrane</location>
        <topology evidence="1 8">Multi-pass membrane protein</topology>
    </subcellularLocation>
</comment>
<dbReference type="GO" id="GO:0005886">
    <property type="term" value="C:plasma membrane"/>
    <property type="evidence" value="ECO:0007669"/>
    <property type="project" value="UniProtKB-SubCell"/>
</dbReference>
<evidence type="ECO:0000256" key="2">
    <source>
        <dbReference type="ARBA" id="ARBA00009212"/>
    </source>
</evidence>
<keyword evidence="4 8" id="KW-1003">Cell membrane</keyword>
<dbReference type="Pfam" id="PF04066">
    <property type="entry name" value="MrpF_PhaF"/>
    <property type="match status" value="1"/>
</dbReference>
<evidence type="ECO:0000256" key="3">
    <source>
        <dbReference type="ARBA" id="ARBA00022448"/>
    </source>
</evidence>
<organism evidence="10 11">
    <name type="scientific">Boseongicola aestuarii</name>
    <dbReference type="NCBI Taxonomy" id="1470561"/>
    <lineage>
        <taxon>Bacteria</taxon>
        <taxon>Pseudomonadati</taxon>
        <taxon>Pseudomonadota</taxon>
        <taxon>Alphaproteobacteria</taxon>
        <taxon>Rhodobacterales</taxon>
        <taxon>Paracoccaceae</taxon>
        <taxon>Boseongicola</taxon>
    </lineage>
</organism>
<evidence type="ECO:0000256" key="7">
    <source>
        <dbReference type="ARBA" id="ARBA00023136"/>
    </source>
</evidence>
<dbReference type="PANTHER" id="PTHR34702:SF1">
    <property type="entry name" value="NA(+)_H(+) ANTIPORTER SUBUNIT F"/>
    <property type="match status" value="1"/>
</dbReference>
<protein>
    <submittedName>
        <fullName evidence="10">Na(+)/H(+) antiporter subunit F</fullName>
    </submittedName>
</protein>
<dbReference type="EMBL" id="FXXQ01000002">
    <property type="protein sequence ID" value="SMX22872.1"/>
    <property type="molecule type" value="Genomic_DNA"/>
</dbReference>
<gene>
    <name evidence="10" type="primary">mrpF_1</name>
    <name evidence="10" type="ORF">BOA8489_00970</name>
</gene>
<evidence type="ECO:0000256" key="4">
    <source>
        <dbReference type="ARBA" id="ARBA00022475"/>
    </source>
</evidence>
<dbReference type="GO" id="GO:0015385">
    <property type="term" value="F:sodium:proton antiporter activity"/>
    <property type="evidence" value="ECO:0007669"/>
    <property type="project" value="TreeGrafter"/>
</dbReference>
<evidence type="ECO:0000256" key="6">
    <source>
        <dbReference type="ARBA" id="ARBA00022989"/>
    </source>
</evidence>
<evidence type="ECO:0000256" key="8">
    <source>
        <dbReference type="PIRNR" id="PIRNR028784"/>
    </source>
</evidence>
<proteinExistence type="inferred from homology"/>
<evidence type="ECO:0000256" key="1">
    <source>
        <dbReference type="ARBA" id="ARBA00004651"/>
    </source>
</evidence>
<keyword evidence="5 9" id="KW-0812">Transmembrane</keyword>
<evidence type="ECO:0000256" key="9">
    <source>
        <dbReference type="SAM" id="Phobius"/>
    </source>
</evidence>
<sequence length="89" mass="9598">MIEAALIFAAICYGVALLLDLWRIAVGPDASDRILALDTMVINVIGLLVIYGIGRGTAIYFEAAMLVAMVGFVSTVAYCRFLLRGDIIE</sequence>
<dbReference type="PANTHER" id="PTHR34702">
    <property type="entry name" value="NA(+)/H(+) ANTIPORTER SUBUNIT F1"/>
    <property type="match status" value="1"/>
</dbReference>
<dbReference type="InterPro" id="IPR007208">
    <property type="entry name" value="MrpF/PhaF-like"/>
</dbReference>
<feature type="transmembrane region" description="Helical" evidence="9">
    <location>
        <begin position="34"/>
        <end position="53"/>
    </location>
</feature>
<feature type="transmembrane region" description="Helical" evidence="9">
    <location>
        <begin position="6"/>
        <end position="22"/>
    </location>
</feature>
<evidence type="ECO:0000256" key="5">
    <source>
        <dbReference type="ARBA" id="ARBA00022692"/>
    </source>
</evidence>
<dbReference type="RefSeq" id="WP_093972836.1">
    <property type="nucleotide sequence ID" value="NZ_FXXQ01000002.1"/>
</dbReference>
<feature type="transmembrane region" description="Helical" evidence="9">
    <location>
        <begin position="59"/>
        <end position="83"/>
    </location>
</feature>
<dbReference type="OrthoDB" id="9800226at2"/>
<keyword evidence="7 8" id="KW-0472">Membrane</keyword>
<dbReference type="AlphaFoldDB" id="A0A238IY10"/>
<keyword evidence="8" id="KW-0050">Antiport</keyword>
<evidence type="ECO:0000313" key="10">
    <source>
        <dbReference type="EMBL" id="SMX22872.1"/>
    </source>
</evidence>